<proteinExistence type="predicted"/>
<organism evidence="1 2">
    <name type="scientific">Finegoldia magna</name>
    <name type="common">Peptostreptococcus magnus</name>
    <dbReference type="NCBI Taxonomy" id="1260"/>
    <lineage>
        <taxon>Bacteria</taxon>
        <taxon>Bacillati</taxon>
        <taxon>Bacillota</taxon>
        <taxon>Tissierellia</taxon>
        <taxon>Tissierellales</taxon>
        <taxon>Peptoniphilaceae</taxon>
        <taxon>Finegoldia</taxon>
    </lineage>
</organism>
<name>A0A233VGT1_FINMA</name>
<evidence type="ECO:0000313" key="1">
    <source>
        <dbReference type="EMBL" id="OXZ31607.1"/>
    </source>
</evidence>
<protein>
    <submittedName>
        <fullName evidence="1">Uncharacterized protein</fullName>
    </submittedName>
</protein>
<sequence>MNFKNQGINKPNKGGVCMKRLHKFLRFSVVLLFAIIFLASCSKNNVEKENIKLTEEQQKWVGNYFEQAFKGIKTGKDRKLTDDEVNQIKKVFVEKFPGSEFDGNINITSNFFKAGSYNDPKEMDLDSFIKYFPSKVLEENSDEFKTTLEKLKKLDSFSEFELSAKLMPLVEIDKNLVDATLKKYAGIVSHDVKSKGMCLYLKENNAYYTFVSDVGIGTFYPNEGEIKGNDLVLKNNYATLTLENKDGKYFVKSYIEK</sequence>
<dbReference type="AlphaFoldDB" id="A0A233VGT1"/>
<gene>
    <name evidence="1" type="ORF">B9N55_08215</name>
</gene>
<accession>A0A233VGT1</accession>
<dbReference type="EMBL" id="NDYE01000016">
    <property type="protein sequence ID" value="OXZ31607.1"/>
    <property type="molecule type" value="Genomic_DNA"/>
</dbReference>
<evidence type="ECO:0000313" key="2">
    <source>
        <dbReference type="Proteomes" id="UP000215546"/>
    </source>
</evidence>
<comment type="caution">
    <text evidence="1">The sequence shown here is derived from an EMBL/GenBank/DDBJ whole genome shotgun (WGS) entry which is preliminary data.</text>
</comment>
<reference evidence="2" key="1">
    <citation type="submission" date="2017-04" db="EMBL/GenBank/DDBJ databases">
        <title>Finegoldia magna isolated from orthopedic joint implant-associated infections.</title>
        <authorList>
            <person name="Bjorklund S."/>
            <person name="Bruggemann H."/>
            <person name="Jensen A."/>
            <person name="Hellmark B."/>
            <person name="Soderquist B."/>
        </authorList>
    </citation>
    <scope>NUCLEOTIDE SEQUENCE [LARGE SCALE GENOMIC DNA]</scope>
    <source>
        <strain evidence="2">12T273</strain>
    </source>
</reference>
<dbReference type="Proteomes" id="UP000215546">
    <property type="component" value="Unassembled WGS sequence"/>
</dbReference>